<gene>
    <name evidence="2" type="ORF">NESM_000011500</name>
</gene>
<feature type="compositionally biased region" description="Acidic residues" evidence="1">
    <location>
        <begin position="403"/>
        <end position="439"/>
    </location>
</feature>
<proteinExistence type="predicted"/>
<organism evidence="2 3">
    <name type="scientific">Novymonas esmeraldas</name>
    <dbReference type="NCBI Taxonomy" id="1808958"/>
    <lineage>
        <taxon>Eukaryota</taxon>
        <taxon>Discoba</taxon>
        <taxon>Euglenozoa</taxon>
        <taxon>Kinetoplastea</taxon>
        <taxon>Metakinetoplastina</taxon>
        <taxon>Trypanosomatida</taxon>
        <taxon>Trypanosomatidae</taxon>
        <taxon>Novymonas</taxon>
    </lineage>
</organism>
<sequence length="602" mass="64501">MPEAADVWLLGVVLTGESTFWLCEPTHLRPLPEDWKAINCRWLYPVEENLGDLADVSGFVSTDAVYEVDWLGTSKVLRPATLAWNVRGKRQKVGSTTYVFVPAEEIKQLDDAFRRFVKLEATAQPPPPPRVAPAVAVSPPASGAPPTTAAPSPPSAPLKAEGESAEADGDAPLASAASLQSLPTTSPSADAVARWASAVSEGGGSASRLDDGEDGEGSIVSSSAPRRRAAPRRGPTSLSMFPSHKRQEPHRGTTVYQAPLHSKPIGDHKSSEAFDWAEMYVLHRGSVDYLCPKETGNTYGFRLSRVMHDGFPVFLLFSSARNNSESIDSGARGVAVFEKALLSGEGGEGAVRSSVLVVTRLSSKKQQPQYGVPTTRTTTTATTSTSTTRPRHQRRRRRRGSDYDDSTSEEDEEDVSDDDSDDDDSEDEDDSETEEAEEGDERRGGRRVSRRGGAGAAAEASSVAAKIPKREAQDTAVGDSATAALSGRRRGRRKADGIAAEPLQAVSVNFWTDPQQAAPTPEQLTREFSFKAGRSEAPQTVVFSDGVCVTYTASTAAKYAPPEKKRKTAKHGGTATSSEDADLSMLNEHILNAFAQVKKDGA</sequence>
<feature type="region of interest" description="Disordered" evidence="1">
    <location>
        <begin position="559"/>
        <end position="581"/>
    </location>
</feature>
<feature type="compositionally biased region" description="Basic residues" evidence="1">
    <location>
        <begin position="389"/>
        <end position="399"/>
    </location>
</feature>
<feature type="compositionally biased region" description="Low complexity" evidence="1">
    <location>
        <begin position="374"/>
        <end position="388"/>
    </location>
</feature>
<reference evidence="2 3" key="1">
    <citation type="journal article" date="2021" name="MBio">
        <title>A New Model Trypanosomatid, Novymonas esmeraldas: Genomic Perception of Its 'Candidatus Pandoraea novymonadis' Endosymbiont.</title>
        <authorList>
            <person name="Zakharova A."/>
            <person name="Saura A."/>
            <person name="Butenko A."/>
            <person name="Podesvova L."/>
            <person name="Warmusova S."/>
            <person name="Kostygov A.Y."/>
            <person name="Nenarokova A."/>
            <person name="Lukes J."/>
            <person name="Opperdoes F.R."/>
            <person name="Yurchenko V."/>
        </authorList>
    </citation>
    <scope>NUCLEOTIDE SEQUENCE [LARGE SCALE GENOMIC DNA]</scope>
    <source>
        <strain evidence="2 3">E262AT.01</strain>
    </source>
</reference>
<feature type="region of interest" description="Disordered" evidence="1">
    <location>
        <begin position="202"/>
        <end position="251"/>
    </location>
</feature>
<name>A0AAW0F2L3_9TRYP</name>
<dbReference type="Proteomes" id="UP001430356">
    <property type="component" value="Unassembled WGS sequence"/>
</dbReference>
<evidence type="ECO:0000256" key="1">
    <source>
        <dbReference type="SAM" id="MobiDB-lite"/>
    </source>
</evidence>
<feature type="region of interest" description="Disordered" evidence="1">
    <location>
        <begin position="361"/>
        <end position="499"/>
    </location>
</feature>
<dbReference type="AlphaFoldDB" id="A0AAW0F2L3"/>
<evidence type="ECO:0000313" key="2">
    <source>
        <dbReference type="EMBL" id="KAK7199661.1"/>
    </source>
</evidence>
<keyword evidence="3" id="KW-1185">Reference proteome</keyword>
<evidence type="ECO:0000313" key="3">
    <source>
        <dbReference type="Proteomes" id="UP001430356"/>
    </source>
</evidence>
<protein>
    <submittedName>
        <fullName evidence="2">Uncharacterized protein</fullName>
    </submittedName>
</protein>
<dbReference type="EMBL" id="JAECZO010000001">
    <property type="protein sequence ID" value="KAK7199661.1"/>
    <property type="molecule type" value="Genomic_DNA"/>
</dbReference>
<accession>A0AAW0F2L3</accession>
<feature type="region of interest" description="Disordered" evidence="1">
    <location>
        <begin position="121"/>
        <end position="170"/>
    </location>
</feature>
<comment type="caution">
    <text evidence="2">The sequence shown here is derived from an EMBL/GenBank/DDBJ whole genome shotgun (WGS) entry which is preliminary data.</text>
</comment>
<feature type="compositionally biased region" description="Low complexity" evidence="1">
    <location>
        <begin position="132"/>
        <end position="150"/>
    </location>
</feature>